<dbReference type="InterPro" id="IPR043993">
    <property type="entry name" value="T4SS_pilin"/>
</dbReference>
<name>A0A0G1NZA7_9BACT</name>
<organism evidence="2 3">
    <name type="scientific">Candidatus Magasanikbacteria bacterium GW2011_GWA2_46_17</name>
    <dbReference type="NCBI Taxonomy" id="1619042"/>
    <lineage>
        <taxon>Bacteria</taxon>
        <taxon>Candidatus Magasanikiibacteriota</taxon>
    </lineage>
</organism>
<gene>
    <name evidence="2" type="ORF">UX39_C0022G0008</name>
</gene>
<dbReference type="Pfam" id="PF18895">
    <property type="entry name" value="T4SS_pilin"/>
    <property type="match status" value="1"/>
</dbReference>
<reference evidence="2 3" key="1">
    <citation type="journal article" date="2015" name="Nature">
        <title>rRNA introns, odd ribosomes, and small enigmatic genomes across a large radiation of phyla.</title>
        <authorList>
            <person name="Brown C.T."/>
            <person name="Hug L.A."/>
            <person name="Thomas B.C."/>
            <person name="Sharon I."/>
            <person name="Castelle C.J."/>
            <person name="Singh A."/>
            <person name="Wilkins M.J."/>
            <person name="Williams K.H."/>
            <person name="Banfield J.F."/>
        </authorList>
    </citation>
    <scope>NUCLEOTIDE SEQUENCE [LARGE SCALE GENOMIC DNA]</scope>
</reference>
<comment type="caution">
    <text evidence="2">The sequence shown here is derived from an EMBL/GenBank/DDBJ whole genome shotgun (WGS) entry which is preliminary data.</text>
</comment>
<accession>A0A0G1NZA7</accession>
<feature type="transmembrane region" description="Helical" evidence="1">
    <location>
        <begin position="161"/>
        <end position="183"/>
    </location>
</feature>
<feature type="transmembrane region" description="Helical" evidence="1">
    <location>
        <begin position="204"/>
        <end position="225"/>
    </location>
</feature>
<keyword evidence="1" id="KW-1133">Transmembrane helix</keyword>
<proteinExistence type="predicted"/>
<dbReference type="AlphaFoldDB" id="A0A0G1NZA7"/>
<protein>
    <submittedName>
        <fullName evidence="2">Uncharacterized protein</fullName>
    </submittedName>
</protein>
<evidence type="ECO:0000313" key="3">
    <source>
        <dbReference type="Proteomes" id="UP000034175"/>
    </source>
</evidence>
<dbReference type="EMBL" id="LCMA01000022">
    <property type="protein sequence ID" value="KKU25687.1"/>
    <property type="molecule type" value="Genomic_DNA"/>
</dbReference>
<keyword evidence="1" id="KW-0472">Membrane</keyword>
<sequence>MFSLSPKLSLSSFAKPLLLITFLIAGVFLLSGTAGAEGEQNWCLCHSNLDEISPSDDVTDTTKFLAECRQIPTGQCGDIESDFRRRGILYAKCEKPSEFASGNDDSHTGCTNAQRQWNADRDSRTGYRSTFGAIVGKFLPKCVTEDVLEDNCKDISIFVQLLLNIANAALAVIGSLALVFFVYGGFTLILSQGNPEKVKKGRDILVAAVIGLIIAFAAYVVIRFLGEAVGLQEGFRLKQ</sequence>
<evidence type="ECO:0000313" key="2">
    <source>
        <dbReference type="EMBL" id="KKU25687.1"/>
    </source>
</evidence>
<evidence type="ECO:0000256" key="1">
    <source>
        <dbReference type="SAM" id="Phobius"/>
    </source>
</evidence>
<keyword evidence="1" id="KW-0812">Transmembrane</keyword>
<dbReference type="Proteomes" id="UP000034175">
    <property type="component" value="Unassembled WGS sequence"/>
</dbReference>